<evidence type="ECO:0008006" key="3">
    <source>
        <dbReference type="Google" id="ProtNLM"/>
    </source>
</evidence>
<dbReference type="eggNOG" id="COG2958">
    <property type="taxonomic scope" value="Bacteria"/>
</dbReference>
<accession>A0A066UKV8</accession>
<dbReference type="AlphaFoldDB" id="A0A066UKV8"/>
<dbReference type="EMBL" id="AOMT01000026">
    <property type="protein sequence ID" value="KDN24799.1"/>
    <property type="molecule type" value="Genomic_DNA"/>
</dbReference>
<sequence length="329" mass="37816">MNHSLQTDRLSFVELAKLAMQTVNKTMTASDLWQFVLRNDLHHQLKTFDVQTQSFKGKIPEATFSAGICTSGDIFEAVPNTKPKQYILKNSNATFQEVNSVMSRPPKATRKKAAYHERELHALLSYFLKENDYFKAYSKTIFHEESSKGVRGEDKWLYPDMVAVNFEYANYQKNNVLSFIKKFDILPVKIFSFEIKKELNFSNYKESFFQAVSNSSWANEGYLVALDIKQDGQFIEALQKLSQSFGIGIIEMNLNNIGQSKILSPAKFKEKMDYSVIDELARKSPNFAQFLKTVTDFDLSNSNRFLNEFDKILSHGELASTLQQVFLTE</sequence>
<reference evidence="1 2" key="1">
    <citation type="journal article" date="2014" name="Genome Announc.">
        <title>Draft Genome Sequence of Moraxella bovoculi Strain 237T (ATCC BAA-1259T) Isolated from a Calf with Infectious Bovine Keratoconjunctivitis.</title>
        <authorList>
            <person name="Calcutt M.J."/>
            <person name="Foecking M.F."/>
            <person name="Martin N.T."/>
            <person name="Mhlanga-Mutangadura T."/>
            <person name="Reilly T.J."/>
        </authorList>
    </citation>
    <scope>NUCLEOTIDE SEQUENCE [LARGE SCALE GENOMIC DNA]</scope>
    <source>
        <strain evidence="1 2">237</strain>
    </source>
</reference>
<protein>
    <recommendedName>
        <fullName evidence="3">HrgA protein</fullName>
    </recommendedName>
</protein>
<organism evidence="1 2">
    <name type="scientific">Moraxella bovoculi 237</name>
    <dbReference type="NCBI Taxonomy" id="743974"/>
    <lineage>
        <taxon>Bacteria</taxon>
        <taxon>Pseudomonadati</taxon>
        <taxon>Pseudomonadota</taxon>
        <taxon>Gammaproteobacteria</taxon>
        <taxon>Moraxellales</taxon>
        <taxon>Moraxellaceae</taxon>
        <taxon>Moraxella</taxon>
    </lineage>
</organism>
<keyword evidence="2" id="KW-1185">Reference proteome</keyword>
<dbReference type="Proteomes" id="UP000035860">
    <property type="component" value="Unassembled WGS sequence"/>
</dbReference>
<proteinExistence type="predicted"/>
<name>A0A066UKV8_9GAMM</name>
<comment type="caution">
    <text evidence="1">The sequence shown here is derived from an EMBL/GenBank/DDBJ whole genome shotgun (WGS) entry which is preliminary data.</text>
</comment>
<dbReference type="RefSeq" id="WP_052585369.1">
    <property type="nucleotide sequence ID" value="NZ_AOMT01000026.1"/>
</dbReference>
<dbReference type="OrthoDB" id="5289528at2"/>
<evidence type="ECO:0000313" key="1">
    <source>
        <dbReference type="EMBL" id="KDN24799.1"/>
    </source>
</evidence>
<gene>
    <name evidence="1" type="ORF">MBO_07548</name>
</gene>
<evidence type="ECO:0000313" key="2">
    <source>
        <dbReference type="Proteomes" id="UP000035860"/>
    </source>
</evidence>